<dbReference type="Gene3D" id="1.20.1070.10">
    <property type="entry name" value="Rhodopsin 7-helix transmembrane proteins"/>
    <property type="match status" value="1"/>
</dbReference>
<evidence type="ECO:0000256" key="8">
    <source>
        <dbReference type="ARBA" id="ARBA00023136"/>
    </source>
</evidence>
<feature type="transmembrane region" description="Helical" evidence="17">
    <location>
        <begin position="532"/>
        <end position="554"/>
    </location>
</feature>
<evidence type="ECO:0000256" key="17">
    <source>
        <dbReference type="SAM" id="Phobius"/>
    </source>
</evidence>
<dbReference type="AlphaFoldDB" id="A0A7R5KQC2"/>
<dbReference type="PANTHER" id="PTHR12011">
    <property type="entry name" value="ADHESION G-PROTEIN COUPLED RECEPTOR"/>
    <property type="match status" value="1"/>
</dbReference>
<evidence type="ECO:0000256" key="9">
    <source>
        <dbReference type="ARBA" id="ARBA00023157"/>
    </source>
</evidence>
<dbReference type="PROSITE" id="PS00650">
    <property type="entry name" value="G_PROTEIN_RECEP_F2_2"/>
    <property type="match status" value="1"/>
</dbReference>
<feature type="transmembrane region" description="Helical" evidence="17">
    <location>
        <begin position="581"/>
        <end position="609"/>
    </location>
</feature>
<dbReference type="RefSeq" id="XP_039242750.1">
    <property type="nucleotide sequence ID" value="XM_039386816.1"/>
</dbReference>
<feature type="region of interest" description="Disordered" evidence="16">
    <location>
        <begin position="727"/>
        <end position="748"/>
    </location>
</feature>
<dbReference type="PRINTS" id="PR00249">
    <property type="entry name" value="GPCRSECRETIN"/>
</dbReference>
<dbReference type="InParanoid" id="A0A7R5KQC2"/>
<keyword evidence="10 21" id="KW-0675">Receptor</keyword>
<evidence type="ECO:0000256" key="7">
    <source>
        <dbReference type="ARBA" id="ARBA00023040"/>
    </source>
</evidence>
<evidence type="ECO:0000313" key="20">
    <source>
        <dbReference type="Proteomes" id="UP000504627"/>
    </source>
</evidence>
<evidence type="ECO:0000256" key="5">
    <source>
        <dbReference type="ARBA" id="ARBA00022729"/>
    </source>
</evidence>
<dbReference type="InterPro" id="IPR017981">
    <property type="entry name" value="GPCR_2-like_7TM"/>
</dbReference>
<keyword evidence="2" id="KW-1003">Cell membrane</keyword>
<dbReference type="SMART" id="SM00303">
    <property type="entry name" value="GPS"/>
    <property type="match status" value="1"/>
</dbReference>
<feature type="compositionally biased region" description="Low complexity" evidence="16">
    <location>
        <begin position="730"/>
        <end position="746"/>
    </location>
</feature>
<feature type="transmembrane region" description="Helical" evidence="17">
    <location>
        <begin position="498"/>
        <end position="520"/>
    </location>
</feature>
<keyword evidence="11" id="KW-0325">Glycoprotein</keyword>
<keyword evidence="7" id="KW-0297">G-protein coupled receptor</keyword>
<evidence type="ECO:0000256" key="6">
    <source>
        <dbReference type="ARBA" id="ARBA00022989"/>
    </source>
</evidence>
<keyword evidence="3" id="KW-0597">Phosphoprotein</keyword>
<dbReference type="PANTHER" id="PTHR12011:SF277">
    <property type="entry name" value="ADHESION G-PROTEIN COUPLED RECEPTOR G4"/>
    <property type="match status" value="1"/>
</dbReference>
<keyword evidence="9" id="KW-1015">Disulfide bond</keyword>
<dbReference type="InterPro" id="IPR057244">
    <property type="entry name" value="GAIN_B"/>
</dbReference>
<dbReference type="GO" id="GO:0004930">
    <property type="term" value="F:G protein-coupled receptor activity"/>
    <property type="evidence" value="ECO:0007669"/>
    <property type="project" value="UniProtKB-KW"/>
</dbReference>
<evidence type="ECO:0000256" key="11">
    <source>
        <dbReference type="ARBA" id="ARBA00023180"/>
    </source>
</evidence>
<dbReference type="GO" id="GO:0007189">
    <property type="term" value="P:adenylate cyclase-activating G protein-coupled receptor signaling pathway"/>
    <property type="evidence" value="ECO:0007669"/>
    <property type="project" value="TreeGrafter"/>
</dbReference>
<dbReference type="GO" id="GO:0007166">
    <property type="term" value="P:cell surface receptor signaling pathway"/>
    <property type="evidence" value="ECO:0007669"/>
    <property type="project" value="InterPro"/>
</dbReference>
<evidence type="ECO:0000256" key="14">
    <source>
        <dbReference type="ARBA" id="ARBA00083924"/>
    </source>
</evidence>
<dbReference type="Pfam" id="PF01825">
    <property type="entry name" value="GPS"/>
    <property type="match status" value="1"/>
</dbReference>
<dbReference type="GO" id="GO:0016324">
    <property type="term" value="C:apical plasma membrane"/>
    <property type="evidence" value="ECO:0007669"/>
    <property type="project" value="UniProtKB-SubCell"/>
</dbReference>
<dbReference type="Proteomes" id="UP000504627">
    <property type="component" value="Unplaced"/>
</dbReference>
<evidence type="ECO:0000256" key="15">
    <source>
        <dbReference type="ARBA" id="ARBA00093560"/>
    </source>
</evidence>
<feature type="domain" description="G-protein coupled receptors family 2 profile 2" evidence="19">
    <location>
        <begin position="426"/>
        <end position="681"/>
    </location>
</feature>
<feature type="transmembrane region" description="Helical" evidence="17">
    <location>
        <begin position="463"/>
        <end position="483"/>
    </location>
</feature>
<comment type="subunit">
    <text evidence="15">Heterodimer of 2 chains generated by proteolytic processing; the large extracellular N-terminal fragment and the membrane-bound C-terminal fragment predominantly remain associated and non-covalently linked. Interacts with CFTR.</text>
</comment>
<dbReference type="InterPro" id="IPR017983">
    <property type="entry name" value="GPCR_2_secretin-like_CS"/>
</dbReference>
<keyword evidence="6 17" id="KW-1133">Transmembrane helix</keyword>
<evidence type="ECO:0000256" key="10">
    <source>
        <dbReference type="ARBA" id="ARBA00023170"/>
    </source>
</evidence>
<dbReference type="GeneID" id="113988683"/>
<evidence type="ECO:0000256" key="13">
    <source>
        <dbReference type="ARBA" id="ARBA00069918"/>
    </source>
</evidence>
<dbReference type="PROSITE" id="PS50221">
    <property type="entry name" value="GAIN_B"/>
    <property type="match status" value="1"/>
</dbReference>
<evidence type="ECO:0000256" key="12">
    <source>
        <dbReference type="ARBA" id="ARBA00023224"/>
    </source>
</evidence>
<evidence type="ECO:0000256" key="4">
    <source>
        <dbReference type="ARBA" id="ARBA00022692"/>
    </source>
</evidence>
<dbReference type="SUPFAM" id="SSF81321">
    <property type="entry name" value="Family A G protein-coupled receptor-like"/>
    <property type="match status" value="1"/>
</dbReference>
<comment type="subcellular location">
    <subcellularLocation>
        <location evidence="1">Apical cell membrane</location>
        <topology evidence="1">Multi-pass membrane protein</topology>
    </subcellularLocation>
</comment>
<dbReference type="Gene3D" id="2.60.220.50">
    <property type="match status" value="1"/>
</dbReference>
<dbReference type="Pfam" id="PF00002">
    <property type="entry name" value="7tm_2"/>
    <property type="match status" value="1"/>
</dbReference>
<gene>
    <name evidence="21" type="primary">ADGRG4</name>
</gene>
<organism evidence="20 21">
    <name type="scientific">Pipra filicauda</name>
    <name type="common">Wire-tailed manakin</name>
    <dbReference type="NCBI Taxonomy" id="649802"/>
    <lineage>
        <taxon>Eukaryota</taxon>
        <taxon>Metazoa</taxon>
        <taxon>Chordata</taxon>
        <taxon>Craniata</taxon>
        <taxon>Vertebrata</taxon>
        <taxon>Euteleostomi</taxon>
        <taxon>Archelosauria</taxon>
        <taxon>Archosauria</taxon>
        <taxon>Dinosauria</taxon>
        <taxon>Saurischia</taxon>
        <taxon>Theropoda</taxon>
        <taxon>Coelurosauria</taxon>
        <taxon>Aves</taxon>
        <taxon>Neognathae</taxon>
        <taxon>Neoaves</taxon>
        <taxon>Telluraves</taxon>
        <taxon>Australaves</taxon>
        <taxon>Passeriformes</taxon>
        <taxon>Pipridae</taxon>
        <taxon>Pipra</taxon>
    </lineage>
</organism>
<keyword evidence="20" id="KW-1185">Reference proteome</keyword>
<evidence type="ECO:0000259" key="19">
    <source>
        <dbReference type="PROSITE" id="PS50261"/>
    </source>
</evidence>
<evidence type="ECO:0000256" key="2">
    <source>
        <dbReference type="ARBA" id="ARBA00022475"/>
    </source>
</evidence>
<evidence type="ECO:0000259" key="18">
    <source>
        <dbReference type="PROSITE" id="PS50221"/>
    </source>
</evidence>
<dbReference type="CTD" id="139378"/>
<keyword evidence="5" id="KW-0732">Signal</keyword>
<keyword evidence="8 17" id="KW-0472">Membrane</keyword>
<dbReference type="FunFam" id="1.20.1070.10:FF:000043">
    <property type="entry name" value="adhesion G-protein coupled receptor G2 isoform X1"/>
    <property type="match status" value="1"/>
</dbReference>
<dbReference type="InterPro" id="IPR000832">
    <property type="entry name" value="GPCR_2_secretin-like"/>
</dbReference>
<sequence>MAALFVCSICSYICKAIIKATSLEIQEVLSLRIKQLLNDTYKEGPLSLCVKPEDVAVKSIALMDCPESFSHTRYKGSYSWPLTSPASEAEVSCRKNPLQSAQRSCAINIELEQAFWKEPNMTKCKLLEKLPNSILGLQDITVTEENAEDVIEHILYLLPDATLHVEELEIIASKISGIVQLADVSMTLAEAALSILDYISLQEIEDQNIRKITNTILQTTEEIGYKVTCAGRNTSVITNSSALLVLRPDPSTFGGLAFGITSYNRGVDLQINVQENPFKNALASVFLPKSLKNFLGIEHCDPDKHSKIQFKFFGTTSLFADDSLTMKKLNTFVVSASVENASIQNLNEPVTVTLRHIDQNTGNAAVHCVFWDFGKNNGLGGWNTSGCEMEYTDMNYTICFCNHLTHFGVLLDLARTEIDVTHDHILTVISYAGCGASSLFLGITLVTYLTLEKLRRDNPSKILLNLCAALLMLNMVFLTNSWLSSFNQPGLCITMAMLLHYFLLAAFTWMCLESVHFYLALVKVFNVYVPKYILKCCIAGWGIPAIVIILVLIINKDFYGNGSHSENNPYSNFCWIQDSGVFYISVVAYFFLIFLTNTAMFITVLLQIHSVKTRTQKRSRFLKRSVLQDLKSAFSLMFLLGLTWGFAFFAWGEVRIFFLYLFSIFNTLQGFFIFVFHCLMKDEVVKQCRVHFCWGRFRLSNYSDWSGSGATAGSTPKHLNRKSPSQALQSLNSNGTSSTSNGSDLLPRSSPDRNFKIGKKNSVHCIDWNATGSIW</sequence>
<dbReference type="FunFam" id="2.60.220.50:FF:000003">
    <property type="entry name" value="adhesion G-protein coupled receptor G2 isoform X2"/>
    <property type="match status" value="1"/>
</dbReference>
<feature type="transmembrane region" description="Helical" evidence="17">
    <location>
        <begin position="657"/>
        <end position="679"/>
    </location>
</feature>
<keyword evidence="12" id="KW-0807">Transducer</keyword>
<evidence type="ECO:0000256" key="1">
    <source>
        <dbReference type="ARBA" id="ARBA00004424"/>
    </source>
</evidence>
<evidence type="ECO:0000313" key="21">
    <source>
        <dbReference type="RefSeq" id="XP_039242750.1"/>
    </source>
</evidence>
<feature type="domain" description="GAIN-B" evidence="18">
    <location>
        <begin position="259"/>
        <end position="417"/>
    </location>
</feature>
<protein>
    <recommendedName>
        <fullName evidence="13">Adhesion G-protein coupled receptor G2</fullName>
    </recommendedName>
    <alternativeName>
        <fullName evidence="14">G-protein coupled receptor 64</fullName>
    </alternativeName>
</protein>
<dbReference type="InterPro" id="IPR046338">
    <property type="entry name" value="GAIN_dom_sf"/>
</dbReference>
<evidence type="ECO:0000256" key="3">
    <source>
        <dbReference type="ARBA" id="ARBA00022553"/>
    </source>
</evidence>
<feature type="transmembrane region" description="Helical" evidence="17">
    <location>
        <begin position="428"/>
        <end position="451"/>
    </location>
</feature>
<keyword evidence="4 17" id="KW-0812">Transmembrane</keyword>
<accession>A0A7R5KQC2</accession>
<proteinExistence type="predicted"/>
<dbReference type="PROSITE" id="PS50261">
    <property type="entry name" value="G_PROTEIN_RECEP_F2_4"/>
    <property type="match status" value="1"/>
</dbReference>
<dbReference type="InterPro" id="IPR000203">
    <property type="entry name" value="GPS"/>
</dbReference>
<feature type="transmembrane region" description="Helical" evidence="17">
    <location>
        <begin position="630"/>
        <end position="651"/>
    </location>
</feature>
<name>A0A7R5KQC2_9PASS</name>
<evidence type="ECO:0000256" key="16">
    <source>
        <dbReference type="SAM" id="MobiDB-lite"/>
    </source>
</evidence>
<reference evidence="21" key="1">
    <citation type="submission" date="2025-08" db="UniProtKB">
        <authorList>
            <consortium name="RefSeq"/>
        </authorList>
    </citation>
    <scope>IDENTIFICATION</scope>
    <source>
        <tissue evidence="21">Muscle</tissue>
    </source>
</reference>
<dbReference type="CDD" id="cd15997">
    <property type="entry name" value="7tmB2_GPR112"/>
    <property type="match status" value="1"/>
</dbReference>